<keyword evidence="5" id="KW-0239">DNA-directed DNA polymerase</keyword>
<accession>A0A9X4MG89</accession>
<dbReference type="GO" id="GO:0003887">
    <property type="term" value="F:DNA-directed DNA polymerase activity"/>
    <property type="evidence" value="ECO:0007669"/>
    <property type="project" value="UniProtKB-KW"/>
</dbReference>
<dbReference type="EC" id="2.7.7.7" evidence="1"/>
<dbReference type="NCBIfam" id="TIGR01128">
    <property type="entry name" value="holA"/>
    <property type="match status" value="1"/>
</dbReference>
<dbReference type="PANTHER" id="PTHR34388">
    <property type="entry name" value="DNA POLYMERASE III SUBUNIT DELTA"/>
    <property type="match status" value="1"/>
</dbReference>
<gene>
    <name evidence="9" type="ORF">OLX77_03965</name>
</gene>
<proteinExistence type="inferred from homology"/>
<dbReference type="GO" id="GO:0009360">
    <property type="term" value="C:DNA polymerase III complex"/>
    <property type="evidence" value="ECO:0007669"/>
    <property type="project" value="TreeGrafter"/>
</dbReference>
<dbReference type="Gene3D" id="3.40.50.300">
    <property type="entry name" value="P-loop containing nucleotide triphosphate hydrolases"/>
    <property type="match status" value="1"/>
</dbReference>
<reference evidence="9" key="2">
    <citation type="submission" date="2022-10" db="EMBL/GenBank/DDBJ databases">
        <authorList>
            <person name="Aronson H.S."/>
        </authorList>
    </citation>
    <scope>NUCLEOTIDE SEQUENCE</scope>
    <source>
        <strain evidence="9">RS19-109</strain>
    </source>
</reference>
<name>A0A9X4MG89_9BACT</name>
<keyword evidence="3" id="KW-0548">Nucleotidyltransferase</keyword>
<comment type="catalytic activity">
    <reaction evidence="7">
        <text>DNA(n) + a 2'-deoxyribonucleoside 5'-triphosphate = DNA(n+1) + diphosphate</text>
        <dbReference type="Rhea" id="RHEA:22508"/>
        <dbReference type="Rhea" id="RHEA-COMP:17339"/>
        <dbReference type="Rhea" id="RHEA-COMP:17340"/>
        <dbReference type="ChEBI" id="CHEBI:33019"/>
        <dbReference type="ChEBI" id="CHEBI:61560"/>
        <dbReference type="ChEBI" id="CHEBI:173112"/>
        <dbReference type="EC" id="2.7.7.7"/>
    </reaction>
</comment>
<organism evidence="9 10">
    <name type="scientific">Thiovibrio frasassiensis</name>
    <dbReference type="NCBI Taxonomy" id="2984131"/>
    <lineage>
        <taxon>Bacteria</taxon>
        <taxon>Pseudomonadati</taxon>
        <taxon>Thermodesulfobacteriota</taxon>
        <taxon>Desulfobulbia</taxon>
        <taxon>Desulfobulbales</taxon>
        <taxon>Thiovibrionaceae</taxon>
        <taxon>Thiovibrio</taxon>
    </lineage>
</organism>
<dbReference type="Proteomes" id="UP001154240">
    <property type="component" value="Unassembled WGS sequence"/>
</dbReference>
<dbReference type="Gene3D" id="1.10.8.60">
    <property type="match status" value="1"/>
</dbReference>
<evidence type="ECO:0000256" key="7">
    <source>
        <dbReference type="ARBA" id="ARBA00049244"/>
    </source>
</evidence>
<comment type="similarity">
    <text evidence="6">Belongs to the DNA polymerase HolA subunit family.</text>
</comment>
<evidence type="ECO:0000256" key="3">
    <source>
        <dbReference type="ARBA" id="ARBA00022695"/>
    </source>
</evidence>
<dbReference type="Gene3D" id="1.20.272.10">
    <property type="match status" value="1"/>
</dbReference>
<dbReference type="AlphaFoldDB" id="A0A9X4MG89"/>
<sequence>MAIYKRQEVATLLKGVEQGKTVPVYLLFGERYLCQEIANDLVCRLLPDEAQRVNSLKAIDGDQEEMGATVNMFKTYSLFGTRQVIRVMDSQILYSKVVASGLWDKARKAWGGKETKKSLRYLAQMLALADLTPGDWEKEEMVACAPGRWQELFGFAKPDELAWVAEVCTASEGSSPTAAPKVDGAELLMAALEAGVPSGNILILVAEAADKRKKLFKYLEKNCAVVDLSVDTGSSSAARKDQDGLLKDIVQQSLARFGKRLEPRALPVLLERVGFHPVAVAMEAEKLALSVGEVETITMDDLNAMVGRTREEALYELNEAFGNHDLGASLTICRRLQENGVHPLIVVAGLRNFLRKLLLVRAIIEQPAPAYPEGISYAAFQKGLLPQLQESLGPQQKALGGHPFAVYKSFQQAERFTLAALKQAQTDLLAAEYRLKGSGLPEYLILEDFLFSVLQVRERARQSSMAG</sequence>
<evidence type="ECO:0000313" key="9">
    <source>
        <dbReference type="EMBL" id="MDG4475315.1"/>
    </source>
</evidence>
<keyword evidence="4" id="KW-0235">DNA replication</keyword>
<dbReference type="RefSeq" id="WP_307632289.1">
    <property type="nucleotide sequence ID" value="NZ_JAPHEH010000001.1"/>
</dbReference>
<keyword evidence="10" id="KW-1185">Reference proteome</keyword>
<dbReference type="GO" id="GO:0003677">
    <property type="term" value="F:DNA binding"/>
    <property type="evidence" value="ECO:0007669"/>
    <property type="project" value="InterPro"/>
</dbReference>
<dbReference type="GO" id="GO:0006261">
    <property type="term" value="P:DNA-templated DNA replication"/>
    <property type="evidence" value="ECO:0007669"/>
    <property type="project" value="TreeGrafter"/>
</dbReference>
<evidence type="ECO:0000256" key="5">
    <source>
        <dbReference type="ARBA" id="ARBA00022932"/>
    </source>
</evidence>
<dbReference type="InterPro" id="IPR005790">
    <property type="entry name" value="DNA_polIII_delta"/>
</dbReference>
<evidence type="ECO:0000313" key="10">
    <source>
        <dbReference type="Proteomes" id="UP001154240"/>
    </source>
</evidence>
<comment type="caution">
    <text evidence="9">The sequence shown here is derived from an EMBL/GenBank/DDBJ whole genome shotgun (WGS) entry which is preliminary data.</text>
</comment>
<evidence type="ECO:0000259" key="8">
    <source>
        <dbReference type="Pfam" id="PF21694"/>
    </source>
</evidence>
<evidence type="ECO:0000256" key="1">
    <source>
        <dbReference type="ARBA" id="ARBA00012417"/>
    </source>
</evidence>
<dbReference type="InterPro" id="IPR008921">
    <property type="entry name" value="DNA_pol3_clamp-load_cplx_C"/>
</dbReference>
<evidence type="ECO:0000256" key="4">
    <source>
        <dbReference type="ARBA" id="ARBA00022705"/>
    </source>
</evidence>
<feature type="domain" description="DNA polymerase III delta subunit-like C-terminal" evidence="8">
    <location>
        <begin position="396"/>
        <end position="452"/>
    </location>
</feature>
<dbReference type="PANTHER" id="PTHR34388:SF1">
    <property type="entry name" value="DNA POLYMERASE III SUBUNIT DELTA"/>
    <property type="match status" value="1"/>
</dbReference>
<evidence type="ECO:0000256" key="2">
    <source>
        <dbReference type="ARBA" id="ARBA00022679"/>
    </source>
</evidence>
<dbReference type="InterPro" id="IPR048466">
    <property type="entry name" value="DNA_pol3_delta-like_C"/>
</dbReference>
<dbReference type="EMBL" id="JAPHEH010000001">
    <property type="protein sequence ID" value="MDG4475315.1"/>
    <property type="molecule type" value="Genomic_DNA"/>
</dbReference>
<protein>
    <recommendedName>
        <fullName evidence="1">DNA-directed DNA polymerase</fullName>
        <ecNumber evidence="1">2.7.7.7</ecNumber>
    </recommendedName>
</protein>
<evidence type="ECO:0000256" key="6">
    <source>
        <dbReference type="ARBA" id="ARBA00034754"/>
    </source>
</evidence>
<keyword evidence="2" id="KW-0808">Transferase</keyword>
<reference evidence="9" key="1">
    <citation type="journal article" date="2022" name="bioRxiv">
        <title>Thiovibrio frasassiensisgen. nov., sp. nov., an autotrophic, elemental sulfur disproportionating bacterium isolated from sulfidic karst sediment, and proposal of Thiovibrionaceae fam. nov.</title>
        <authorList>
            <person name="Aronson H."/>
            <person name="Thomas C."/>
            <person name="Bhattacharyya M."/>
            <person name="Eckstein S."/>
            <person name="Jensen S."/>
            <person name="Barco R."/>
            <person name="Macalady J."/>
            <person name="Amend J."/>
        </authorList>
    </citation>
    <scope>NUCLEOTIDE SEQUENCE</scope>
    <source>
        <strain evidence="9">RS19-109</strain>
    </source>
</reference>
<dbReference type="SUPFAM" id="SSF48019">
    <property type="entry name" value="post-AAA+ oligomerization domain-like"/>
    <property type="match status" value="1"/>
</dbReference>
<dbReference type="InterPro" id="IPR027417">
    <property type="entry name" value="P-loop_NTPase"/>
</dbReference>
<dbReference type="Pfam" id="PF21694">
    <property type="entry name" value="DNA_pol3_delta_C"/>
    <property type="match status" value="1"/>
</dbReference>